<feature type="region of interest" description="Disordered" evidence="1">
    <location>
        <begin position="210"/>
        <end position="259"/>
    </location>
</feature>
<protein>
    <submittedName>
        <fullName evidence="2">Uncharacterized protein</fullName>
    </submittedName>
</protein>
<evidence type="ECO:0000313" key="3">
    <source>
        <dbReference type="Proteomes" id="UP001307849"/>
    </source>
</evidence>
<gene>
    <name evidence="2" type="ORF">TWF506_006999</name>
</gene>
<feature type="compositionally biased region" description="Acidic residues" evidence="1">
    <location>
        <begin position="211"/>
        <end position="242"/>
    </location>
</feature>
<reference evidence="2 3" key="1">
    <citation type="submission" date="2019-10" db="EMBL/GenBank/DDBJ databases">
        <authorList>
            <person name="Palmer J.M."/>
        </authorList>
    </citation>
    <scope>NUCLEOTIDE SEQUENCE [LARGE SCALE GENOMIC DNA]</scope>
    <source>
        <strain evidence="2 3">TWF506</strain>
    </source>
</reference>
<sequence length="259" mass="30042">MVRASGITRCRRRAPTQIPYGAGYITEFHRYGKLDIFKTVIYAPPPPETSPVTGYYIDYPSLVEHRLGEPARPMLGRWRFQELTFKVYANVNGEYEVVMPNVTASEDDTLDALVNDVIVELHDLEGTYGTENTLPREEGFSFDLQYRGSSLFQRINTENRQFGQRIELGDMFRREPDNVYKLLWKEYDARGRECQKTFYEDKLYHIIDLTSDTDEDEEDEEEEEEEDDDNDNDNEYDEDSEADTNTPPQTPGLPDVGEA</sequence>
<dbReference type="AlphaFoldDB" id="A0AAN8NUS1"/>
<evidence type="ECO:0000256" key="1">
    <source>
        <dbReference type="SAM" id="MobiDB-lite"/>
    </source>
</evidence>
<proteinExistence type="predicted"/>
<dbReference type="EMBL" id="JAVHJM010000003">
    <property type="protein sequence ID" value="KAK6517122.1"/>
    <property type="molecule type" value="Genomic_DNA"/>
</dbReference>
<dbReference type="Proteomes" id="UP001307849">
    <property type="component" value="Unassembled WGS sequence"/>
</dbReference>
<evidence type="ECO:0000313" key="2">
    <source>
        <dbReference type="EMBL" id="KAK6517122.1"/>
    </source>
</evidence>
<comment type="caution">
    <text evidence="2">The sequence shown here is derived from an EMBL/GenBank/DDBJ whole genome shotgun (WGS) entry which is preliminary data.</text>
</comment>
<accession>A0AAN8NUS1</accession>
<name>A0AAN8NUS1_9PEZI</name>
<keyword evidence="3" id="KW-1185">Reference proteome</keyword>
<organism evidence="2 3">
    <name type="scientific">Arthrobotrys conoides</name>
    <dbReference type="NCBI Taxonomy" id="74498"/>
    <lineage>
        <taxon>Eukaryota</taxon>
        <taxon>Fungi</taxon>
        <taxon>Dikarya</taxon>
        <taxon>Ascomycota</taxon>
        <taxon>Pezizomycotina</taxon>
        <taxon>Orbiliomycetes</taxon>
        <taxon>Orbiliales</taxon>
        <taxon>Orbiliaceae</taxon>
        <taxon>Arthrobotrys</taxon>
    </lineage>
</organism>